<dbReference type="EMBL" id="JBHSDP010000015">
    <property type="protein sequence ID" value="MFC4328972.1"/>
    <property type="molecule type" value="Genomic_DNA"/>
</dbReference>
<proteinExistence type="predicted"/>
<gene>
    <name evidence="2" type="ORF">ACFPC0_14305</name>
</gene>
<comment type="caution">
    <text evidence="2">The sequence shown here is derived from an EMBL/GenBank/DDBJ whole genome shotgun (WGS) entry which is preliminary data.</text>
</comment>
<feature type="compositionally biased region" description="Low complexity" evidence="1">
    <location>
        <begin position="255"/>
        <end position="267"/>
    </location>
</feature>
<feature type="region of interest" description="Disordered" evidence="1">
    <location>
        <begin position="288"/>
        <end position="522"/>
    </location>
</feature>
<accession>A0ABV8TE89</accession>
<evidence type="ECO:0000313" key="3">
    <source>
        <dbReference type="Proteomes" id="UP001595824"/>
    </source>
</evidence>
<evidence type="ECO:0000313" key="2">
    <source>
        <dbReference type="EMBL" id="MFC4328972.1"/>
    </source>
</evidence>
<sequence>MGEHPESRAPQLARTDFESMTHEQLAALLHSANTAGASHLAAKLAKAASTISRIGSDLMEHVKGLEWQGEGGDSFRDWGGQTASATLHLGEYAEVASRWMETVSQAIAEAKAAMPDTSETARAKTDLADAHKTITALQQPGVHNDPDAQQAARTAHTDATAAQHRIDAARHEAVQQLRKLAQTYEYSAQQVNSVPPPTFTPPAGRTGPDDWWSSEGKDRLSGGSRPAIGGAPGTGAHRYGTSGTSVSAGAVPASHTVHGETTTHVTGPHVHDRQAVPAQPASLDLDGLETLPRHQTPGTTGPAQPPTGVPRSDVPATAQPGFAPPPFSESGRVRVPTPSSQVAHPSRSPQSARPSGIATGRVPAPPRETGIVGGRPVASGPGRSQSGVARGTVIGNNNVQGQTGMARGVTAGGPGAGGSPGGAAGGRRLASETGGVIGNRAVQQNRGAGRPFTPGGSGLVRSSSGGEAKTGSVAGRTGAASNPAESAGSRKDRRQGRRPDYLVEDEETWEREDRPPLPPVVG</sequence>
<evidence type="ECO:0008006" key="4">
    <source>
        <dbReference type="Google" id="ProtNLM"/>
    </source>
</evidence>
<feature type="compositionally biased region" description="Polar residues" evidence="1">
    <location>
        <begin position="394"/>
        <end position="403"/>
    </location>
</feature>
<feature type="compositionally biased region" description="Low complexity" evidence="1">
    <location>
        <begin position="147"/>
        <end position="161"/>
    </location>
</feature>
<keyword evidence="3" id="KW-1185">Reference proteome</keyword>
<reference evidence="3" key="1">
    <citation type="journal article" date="2019" name="Int. J. Syst. Evol. Microbiol.">
        <title>The Global Catalogue of Microorganisms (GCM) 10K type strain sequencing project: providing services to taxonomists for standard genome sequencing and annotation.</title>
        <authorList>
            <consortium name="The Broad Institute Genomics Platform"/>
            <consortium name="The Broad Institute Genome Sequencing Center for Infectious Disease"/>
            <person name="Wu L."/>
            <person name="Ma J."/>
        </authorList>
    </citation>
    <scope>NUCLEOTIDE SEQUENCE [LARGE SCALE GENOMIC DNA]</scope>
    <source>
        <strain evidence="3">PCU 347</strain>
    </source>
</reference>
<evidence type="ECO:0000256" key="1">
    <source>
        <dbReference type="SAM" id="MobiDB-lite"/>
    </source>
</evidence>
<feature type="region of interest" description="Disordered" evidence="1">
    <location>
        <begin position="138"/>
        <end position="161"/>
    </location>
</feature>
<feature type="region of interest" description="Disordered" evidence="1">
    <location>
        <begin position="191"/>
        <end position="267"/>
    </location>
</feature>
<protein>
    <recommendedName>
        <fullName evidence="4">Translation initiation factor IF-2</fullName>
    </recommendedName>
</protein>
<name>A0ABV8TE89_9ACTN</name>
<dbReference type="RefSeq" id="WP_381739350.1">
    <property type="nucleotide sequence ID" value="NZ_JBHSDP010000015.1"/>
</dbReference>
<organism evidence="2 3">
    <name type="scientific">Streptomyces andamanensis</name>
    <dbReference type="NCBI Taxonomy" id="1565035"/>
    <lineage>
        <taxon>Bacteria</taxon>
        <taxon>Bacillati</taxon>
        <taxon>Actinomycetota</taxon>
        <taxon>Actinomycetes</taxon>
        <taxon>Kitasatosporales</taxon>
        <taxon>Streptomycetaceae</taxon>
        <taxon>Streptomyces</taxon>
    </lineage>
</organism>
<feature type="compositionally biased region" description="Polar residues" evidence="1">
    <location>
        <begin position="337"/>
        <end position="353"/>
    </location>
</feature>
<feature type="compositionally biased region" description="Gly residues" evidence="1">
    <location>
        <begin position="410"/>
        <end position="425"/>
    </location>
</feature>
<dbReference type="Proteomes" id="UP001595824">
    <property type="component" value="Unassembled WGS sequence"/>
</dbReference>